<keyword evidence="2" id="KW-1185">Reference proteome</keyword>
<evidence type="ECO:0000313" key="1">
    <source>
        <dbReference type="EMBL" id="GJN13575.1"/>
    </source>
</evidence>
<evidence type="ECO:0000313" key="2">
    <source>
        <dbReference type="Proteomes" id="UP001054889"/>
    </source>
</evidence>
<organism evidence="1 2">
    <name type="scientific">Eleusine coracana subsp. coracana</name>
    <dbReference type="NCBI Taxonomy" id="191504"/>
    <lineage>
        <taxon>Eukaryota</taxon>
        <taxon>Viridiplantae</taxon>
        <taxon>Streptophyta</taxon>
        <taxon>Embryophyta</taxon>
        <taxon>Tracheophyta</taxon>
        <taxon>Spermatophyta</taxon>
        <taxon>Magnoliopsida</taxon>
        <taxon>Liliopsida</taxon>
        <taxon>Poales</taxon>
        <taxon>Poaceae</taxon>
        <taxon>PACMAD clade</taxon>
        <taxon>Chloridoideae</taxon>
        <taxon>Cynodonteae</taxon>
        <taxon>Eleusininae</taxon>
        <taxon>Eleusine</taxon>
    </lineage>
</organism>
<reference evidence="1" key="1">
    <citation type="journal article" date="2018" name="DNA Res.">
        <title>Multiple hybrid de novo genome assembly of finger millet, an orphan allotetraploid crop.</title>
        <authorList>
            <person name="Hatakeyama M."/>
            <person name="Aluri S."/>
            <person name="Balachadran M.T."/>
            <person name="Sivarajan S.R."/>
            <person name="Patrignani A."/>
            <person name="Gruter S."/>
            <person name="Poveda L."/>
            <person name="Shimizu-Inatsugi R."/>
            <person name="Baeten J."/>
            <person name="Francoijs K.J."/>
            <person name="Nataraja K.N."/>
            <person name="Reddy Y.A.N."/>
            <person name="Phadnis S."/>
            <person name="Ravikumar R.L."/>
            <person name="Schlapbach R."/>
            <person name="Sreeman S.M."/>
            <person name="Shimizu K.K."/>
        </authorList>
    </citation>
    <scope>NUCLEOTIDE SEQUENCE</scope>
</reference>
<protein>
    <submittedName>
        <fullName evidence="1">Uncharacterized protein</fullName>
    </submittedName>
</protein>
<accession>A0AAV5DTP2</accession>
<proteinExistence type="predicted"/>
<comment type="caution">
    <text evidence="1">The sequence shown here is derived from an EMBL/GenBank/DDBJ whole genome shotgun (WGS) entry which is preliminary data.</text>
</comment>
<reference evidence="1" key="2">
    <citation type="submission" date="2021-12" db="EMBL/GenBank/DDBJ databases">
        <title>Resequencing data analysis of finger millet.</title>
        <authorList>
            <person name="Hatakeyama M."/>
            <person name="Aluri S."/>
            <person name="Balachadran M.T."/>
            <person name="Sivarajan S.R."/>
            <person name="Poveda L."/>
            <person name="Shimizu-Inatsugi R."/>
            <person name="Schlapbach R."/>
            <person name="Sreeman S.M."/>
            <person name="Shimizu K.K."/>
        </authorList>
    </citation>
    <scope>NUCLEOTIDE SEQUENCE</scope>
</reference>
<name>A0AAV5DTP2_ELECO</name>
<dbReference type="Proteomes" id="UP001054889">
    <property type="component" value="Unassembled WGS sequence"/>
</dbReference>
<dbReference type="AlphaFoldDB" id="A0AAV5DTP2"/>
<dbReference type="EMBL" id="BQKI01000071">
    <property type="protein sequence ID" value="GJN13575.1"/>
    <property type="molecule type" value="Genomic_DNA"/>
</dbReference>
<gene>
    <name evidence="1" type="primary">gb00295</name>
    <name evidence="1" type="ORF">PR202_gb00295</name>
</gene>
<sequence length="97" mass="10779">MISRASTDMMVLIEPHRTAYRAVRAAIELADMTAGAGPAHRLLAAVGRATDCRSVRDKSSAMGTRTSLPRCFFYSAHLRYGCRTFAAYKLFDEMPDF</sequence>